<feature type="transmembrane region" description="Helical" evidence="8">
    <location>
        <begin position="46"/>
        <end position="72"/>
    </location>
</feature>
<dbReference type="SUPFAM" id="SSF53649">
    <property type="entry name" value="Alkaline phosphatase-like"/>
    <property type="match status" value="1"/>
</dbReference>
<feature type="domain" description="Phosphoethanolamine transferase N-terminal" evidence="10">
    <location>
        <begin position="61"/>
        <end position="208"/>
    </location>
</feature>
<feature type="transmembrane region" description="Helical" evidence="8">
    <location>
        <begin position="125"/>
        <end position="143"/>
    </location>
</feature>
<dbReference type="Pfam" id="PF08019">
    <property type="entry name" value="EptA_B_N"/>
    <property type="match status" value="1"/>
</dbReference>
<feature type="transmembrane region" description="Helical" evidence="8">
    <location>
        <begin position="155"/>
        <end position="177"/>
    </location>
</feature>
<keyword evidence="4 11" id="KW-0808">Transferase</keyword>
<evidence type="ECO:0000256" key="4">
    <source>
        <dbReference type="ARBA" id="ARBA00022679"/>
    </source>
</evidence>
<dbReference type="PANTHER" id="PTHR30443">
    <property type="entry name" value="INNER MEMBRANE PROTEIN"/>
    <property type="match status" value="1"/>
</dbReference>
<dbReference type="CDD" id="cd16017">
    <property type="entry name" value="LptA"/>
    <property type="match status" value="1"/>
</dbReference>
<evidence type="ECO:0000256" key="6">
    <source>
        <dbReference type="ARBA" id="ARBA00022989"/>
    </source>
</evidence>
<keyword evidence="7 8" id="KW-0472">Membrane</keyword>
<proteinExistence type="predicted"/>
<evidence type="ECO:0000313" key="12">
    <source>
        <dbReference type="Proteomes" id="UP000185895"/>
    </source>
</evidence>
<evidence type="ECO:0000256" key="7">
    <source>
        <dbReference type="ARBA" id="ARBA00023136"/>
    </source>
</evidence>
<dbReference type="InterPro" id="IPR017850">
    <property type="entry name" value="Alkaline_phosphatase_core_sf"/>
</dbReference>
<sequence>MKFWQSLKNLKLSLNSYLAVASCWLGLALNYRLFEHLSELSAFQGIWLYLFNLGMGFLLIGYMYLCLTLLLWHWNAKWLLGIILIIASLSSYFCNSLGIGIDALQLQNALQTNHSEAFDLLSPDFALWLILLVILPVALFSLIQIKKTSFKNLIVSKMLSILLILSCSAVIIFSYYLELSSIFRGHRELRNFISPQNTIHAIWSYHKKLSHQSKGPIANYGTDASHNTNYTAKHPPKLMVLVVGETARAESFSLNGYSKNTNPELSQLPIINFQHVTSCGTETAVSVPCMFSGMPRLNYDERTAYTRENLLDVLKRAGYHVTWIDNDSGCKDVCDRVHNYVIPTALQQKYCQDGECLDQILVESLQLYLKQIPIDDQQPQIIVLHQIGSHGPAYYKRTPANFQHFQPICNTNNIQDCSRESLINVYDNTIIYTDHVLASIIHVLENDPHHYQSMLWYLSDHGESTGEHGLYLHGAPYFMAPNQQTHIPMIMWLSQRWKTNNPDHENCLNRQTQQALSQDNLFPTLLSLLDVDSHIKNPTLDMLQQCQQHP</sequence>
<feature type="domain" description="Sulfatase N-terminal" evidence="9">
    <location>
        <begin position="238"/>
        <end position="531"/>
    </location>
</feature>
<accession>A0A1E7RFX0</accession>
<evidence type="ECO:0000259" key="10">
    <source>
        <dbReference type="Pfam" id="PF08019"/>
    </source>
</evidence>
<dbReference type="InterPro" id="IPR040423">
    <property type="entry name" value="PEA_transferase"/>
</dbReference>
<dbReference type="Proteomes" id="UP000185895">
    <property type="component" value="Unassembled WGS sequence"/>
</dbReference>
<dbReference type="Pfam" id="PF00884">
    <property type="entry name" value="Sulfatase"/>
    <property type="match status" value="1"/>
</dbReference>
<dbReference type="PROSITE" id="PS51257">
    <property type="entry name" value="PROKAR_LIPOPROTEIN"/>
    <property type="match status" value="1"/>
</dbReference>
<dbReference type="GO" id="GO:0009244">
    <property type="term" value="P:lipopolysaccharide core region biosynthetic process"/>
    <property type="evidence" value="ECO:0007669"/>
    <property type="project" value="TreeGrafter"/>
</dbReference>
<keyword evidence="12" id="KW-1185">Reference proteome</keyword>
<keyword evidence="3" id="KW-0997">Cell inner membrane</keyword>
<dbReference type="InterPro" id="IPR012549">
    <property type="entry name" value="EptA-like_N"/>
</dbReference>
<keyword evidence="2" id="KW-1003">Cell membrane</keyword>
<evidence type="ECO:0000256" key="1">
    <source>
        <dbReference type="ARBA" id="ARBA00004429"/>
    </source>
</evidence>
<dbReference type="Gene3D" id="3.40.720.10">
    <property type="entry name" value="Alkaline Phosphatase, subunit A"/>
    <property type="match status" value="1"/>
</dbReference>
<gene>
    <name evidence="11" type="ORF">BJI46_01355</name>
</gene>
<dbReference type="RefSeq" id="WP_070068575.1">
    <property type="nucleotide sequence ID" value="NZ_MKKK01000001.1"/>
</dbReference>
<protein>
    <submittedName>
        <fullName evidence="11">Lipid A phosphoethanolamine transferase</fullName>
    </submittedName>
</protein>
<evidence type="ECO:0000256" key="3">
    <source>
        <dbReference type="ARBA" id="ARBA00022519"/>
    </source>
</evidence>
<evidence type="ECO:0000259" key="9">
    <source>
        <dbReference type="Pfam" id="PF00884"/>
    </source>
</evidence>
<dbReference type="EMBL" id="MKKK01000001">
    <property type="protein sequence ID" value="OEY98196.1"/>
    <property type="molecule type" value="Genomic_DNA"/>
</dbReference>
<comment type="caution">
    <text evidence="11">The sequence shown here is derived from an EMBL/GenBank/DDBJ whole genome shotgun (WGS) entry which is preliminary data.</text>
</comment>
<dbReference type="GO" id="GO:0005886">
    <property type="term" value="C:plasma membrane"/>
    <property type="evidence" value="ECO:0007669"/>
    <property type="project" value="UniProtKB-SubCell"/>
</dbReference>
<evidence type="ECO:0000256" key="2">
    <source>
        <dbReference type="ARBA" id="ARBA00022475"/>
    </source>
</evidence>
<keyword evidence="5 8" id="KW-0812">Transmembrane</keyword>
<evidence type="ECO:0000256" key="8">
    <source>
        <dbReference type="SAM" id="Phobius"/>
    </source>
</evidence>
<comment type="subcellular location">
    <subcellularLocation>
        <location evidence="1">Cell inner membrane</location>
        <topology evidence="1">Multi-pass membrane protein</topology>
    </subcellularLocation>
</comment>
<organism evidence="11 12">
    <name type="scientific">Acinetobacter qingfengensis</name>
    <dbReference type="NCBI Taxonomy" id="1262585"/>
    <lineage>
        <taxon>Bacteria</taxon>
        <taxon>Pseudomonadati</taxon>
        <taxon>Pseudomonadota</taxon>
        <taxon>Gammaproteobacteria</taxon>
        <taxon>Moraxellales</taxon>
        <taxon>Moraxellaceae</taxon>
        <taxon>Acinetobacter</taxon>
    </lineage>
</organism>
<name>A0A1E7RFX0_9GAMM</name>
<dbReference type="STRING" id="1262585.BJI46_01355"/>
<dbReference type="AlphaFoldDB" id="A0A1E7RFX0"/>
<feature type="transmembrane region" description="Helical" evidence="8">
    <location>
        <begin position="12"/>
        <end position="34"/>
    </location>
</feature>
<feature type="transmembrane region" description="Helical" evidence="8">
    <location>
        <begin position="79"/>
        <end position="105"/>
    </location>
</feature>
<evidence type="ECO:0000313" key="11">
    <source>
        <dbReference type="EMBL" id="OEY98196.1"/>
    </source>
</evidence>
<dbReference type="PANTHER" id="PTHR30443:SF0">
    <property type="entry name" value="PHOSPHOETHANOLAMINE TRANSFERASE EPTA"/>
    <property type="match status" value="1"/>
</dbReference>
<keyword evidence="6 8" id="KW-1133">Transmembrane helix</keyword>
<dbReference type="NCBIfam" id="NF028537">
    <property type="entry name" value="P_eth_NH2_trans"/>
    <property type="match status" value="1"/>
</dbReference>
<dbReference type="InterPro" id="IPR000917">
    <property type="entry name" value="Sulfatase_N"/>
</dbReference>
<dbReference type="GO" id="GO:0016776">
    <property type="term" value="F:phosphotransferase activity, phosphate group as acceptor"/>
    <property type="evidence" value="ECO:0007669"/>
    <property type="project" value="TreeGrafter"/>
</dbReference>
<reference evidence="11 12" key="1">
    <citation type="submission" date="2016-09" db="EMBL/GenBank/DDBJ databases">
        <authorList>
            <person name="Capua I."/>
            <person name="De Benedictis P."/>
            <person name="Joannis T."/>
            <person name="Lombin L.H."/>
            <person name="Cattoli G."/>
        </authorList>
    </citation>
    <scope>NUCLEOTIDE SEQUENCE [LARGE SCALE GENOMIC DNA]</scope>
    <source>
        <strain evidence="11 12">ANC 4671</strain>
    </source>
</reference>
<dbReference type="InterPro" id="IPR058130">
    <property type="entry name" value="PEA_transf_C"/>
</dbReference>
<dbReference type="OrthoDB" id="9786870at2"/>
<evidence type="ECO:0000256" key="5">
    <source>
        <dbReference type="ARBA" id="ARBA00022692"/>
    </source>
</evidence>